<dbReference type="InterPro" id="IPR029063">
    <property type="entry name" value="SAM-dependent_MTases_sf"/>
</dbReference>
<proteinExistence type="predicted"/>
<organism evidence="2">
    <name type="scientific">Alexandrium monilatum</name>
    <dbReference type="NCBI Taxonomy" id="311494"/>
    <lineage>
        <taxon>Eukaryota</taxon>
        <taxon>Sar</taxon>
        <taxon>Alveolata</taxon>
        <taxon>Dinophyceae</taxon>
        <taxon>Gonyaulacales</taxon>
        <taxon>Pyrocystaceae</taxon>
        <taxon>Alexandrium</taxon>
    </lineage>
</organism>
<dbReference type="SUPFAM" id="SSF53335">
    <property type="entry name" value="S-adenosyl-L-methionine-dependent methyltransferases"/>
    <property type="match status" value="1"/>
</dbReference>
<dbReference type="AlphaFoldDB" id="A0A7S4RKI5"/>
<name>A0A7S4RKI5_9DINO</name>
<evidence type="ECO:0000313" key="2">
    <source>
        <dbReference type="EMBL" id="CAE4617108.1"/>
    </source>
</evidence>
<gene>
    <name evidence="2" type="ORF">AMON00008_LOCUS36702</name>
</gene>
<dbReference type="EMBL" id="HBNR01052334">
    <property type="protein sequence ID" value="CAE4617108.1"/>
    <property type="molecule type" value="Transcribed_RNA"/>
</dbReference>
<accession>A0A7S4RKI5</accession>
<evidence type="ECO:0000259" key="1">
    <source>
        <dbReference type="Pfam" id="PF13649"/>
    </source>
</evidence>
<dbReference type="Gene3D" id="3.40.50.150">
    <property type="entry name" value="Vaccinia Virus protein VP39"/>
    <property type="match status" value="1"/>
</dbReference>
<reference evidence="2" key="1">
    <citation type="submission" date="2021-01" db="EMBL/GenBank/DDBJ databases">
        <authorList>
            <person name="Corre E."/>
            <person name="Pelletier E."/>
            <person name="Niang G."/>
            <person name="Scheremetjew M."/>
            <person name="Finn R."/>
            <person name="Kale V."/>
            <person name="Holt S."/>
            <person name="Cochrane G."/>
            <person name="Meng A."/>
            <person name="Brown T."/>
            <person name="Cohen L."/>
        </authorList>
    </citation>
    <scope>NUCLEOTIDE SEQUENCE</scope>
    <source>
        <strain evidence="2">CCMP3105</strain>
    </source>
</reference>
<feature type="domain" description="Methyltransferase" evidence="1">
    <location>
        <begin position="284"/>
        <end position="368"/>
    </location>
</feature>
<sequence length="434" mass="47306">MAAGTVGMSRRGPRCLSGPPGMAAAPMPWPDVRFWLRPLPSGGGGAVSRRRSSDASIAFDAYSHHLPGTREVCLGDERFFAFSAPRLGAEHLVVWRRVEDVRAAAEDWQQDAFPSCELPGSCPLRLTPCAARPQLTAPVWSWQNLSQRDQNRYWDDGTGGPWMYWESFWAPSEAAPLATTGPAFGDIAGKMLAPLLGAGEGPRVSAGVAGPGERVVHPVGGEAVASTAIGQAPKDRAYAIVYQFNVWGSDVSRSGTGSDFWSPEARLAVTALEAVVDAFGVRKVIDCACGDATWMVPYFVARHPEIDYTGVDIVPEVIEQNRQRHPGVEFLALDLAESPLPVGADLVFSKETLNHMSLPDAQNALRRFVATGARYLLTNVHEGAENEEGYAKTCYTTYVHYDYELPPFNMRRVARVVEYQGPRTAFSLFELPPP</sequence>
<dbReference type="Pfam" id="PF13649">
    <property type="entry name" value="Methyltransf_25"/>
    <property type="match status" value="1"/>
</dbReference>
<dbReference type="InterPro" id="IPR041698">
    <property type="entry name" value="Methyltransf_25"/>
</dbReference>
<protein>
    <recommendedName>
        <fullName evidence="1">Methyltransferase domain-containing protein</fullName>
    </recommendedName>
</protein>